<evidence type="ECO:0000256" key="1">
    <source>
        <dbReference type="SAM" id="Phobius"/>
    </source>
</evidence>
<keyword evidence="1" id="KW-1133">Transmembrane helix</keyword>
<evidence type="ECO:0000313" key="3">
    <source>
        <dbReference type="Proteomes" id="UP000006056"/>
    </source>
</evidence>
<dbReference type="AlphaFoldDB" id="I3ZKH1"/>
<feature type="transmembrane region" description="Helical" evidence="1">
    <location>
        <begin position="336"/>
        <end position="356"/>
    </location>
</feature>
<evidence type="ECO:0000313" key="2">
    <source>
        <dbReference type="EMBL" id="AFL89739.1"/>
    </source>
</evidence>
<name>I3ZKH1_TERRK</name>
<feature type="transmembrane region" description="Helical" evidence="1">
    <location>
        <begin position="282"/>
        <end position="303"/>
    </location>
</feature>
<dbReference type="KEGG" id="trs:Terro_3525"/>
<protein>
    <submittedName>
        <fullName evidence="2">Uncharacterized protein</fullName>
    </submittedName>
</protein>
<keyword evidence="3" id="KW-1185">Reference proteome</keyword>
<feature type="transmembrane region" description="Helical" evidence="1">
    <location>
        <begin position="39"/>
        <end position="60"/>
    </location>
</feature>
<feature type="transmembrane region" description="Helical" evidence="1">
    <location>
        <begin position="363"/>
        <end position="384"/>
    </location>
</feature>
<reference evidence="2 3" key="1">
    <citation type="submission" date="2012-06" db="EMBL/GenBank/DDBJ databases">
        <title>Complete genome of Terriglobus roseus DSM 18391.</title>
        <authorList>
            <consortium name="US DOE Joint Genome Institute (JGI-PGF)"/>
            <person name="Lucas S."/>
            <person name="Copeland A."/>
            <person name="Lapidus A."/>
            <person name="Glavina del Rio T."/>
            <person name="Dalin E."/>
            <person name="Tice H."/>
            <person name="Bruce D."/>
            <person name="Goodwin L."/>
            <person name="Pitluck S."/>
            <person name="Peters L."/>
            <person name="Mikhailova N."/>
            <person name="Munk A.C.C."/>
            <person name="Kyrpides N."/>
            <person name="Mavromatis K."/>
            <person name="Ivanova N."/>
            <person name="Brettin T."/>
            <person name="Detter J.C."/>
            <person name="Han C."/>
            <person name="Larimer F."/>
            <person name="Land M."/>
            <person name="Hauser L."/>
            <person name="Markowitz V."/>
            <person name="Cheng J.-F."/>
            <person name="Hugenholtz P."/>
            <person name="Woyke T."/>
            <person name="Wu D."/>
            <person name="Brambilla E."/>
            <person name="Klenk H.-P."/>
            <person name="Eisen J.A."/>
        </authorList>
    </citation>
    <scope>NUCLEOTIDE SEQUENCE [LARGE SCALE GENOMIC DNA]</scope>
    <source>
        <strain evidence="3">DSM 18391 / NRRL B-41598 / KBS 63</strain>
    </source>
</reference>
<gene>
    <name evidence="2" type="ordered locus">Terro_3525</name>
</gene>
<sequence>MADSSNSIGVCMIRRRSQYDRVIPSGKGEESPMHPLPKWFRPLIVAVLALGFLLLIAFTYKWPLIWDAQIFHYANFLVDHGYRPYKDITDMNLPGAYLVEGGAMHLFGGGDLAWRMYDFSMLLAVIIAGMVIAAPYDWLAGLFSGVLFAVIHSDDGPIDSAQRDEAMAMMLMVSYAFLFEALRRRKAWLLVPPGFLVGIACSIKPTFAPLGLALFVLIWFTLRKRGVPAMPYLACGLAGALGATALVLGYLLHYGSLGAFITISRTITPYYSQLTHFPLKQMAIGFLPFILKLLLPFSLIAAFYNKSWREMERPALLLAVLSGAFSYFIQHKGNPYHRYPLTMFLPLWLGIELALAMRKPQPWLRAVGAAGIALGTLVGVPYYLARVHRIPVNNRFTPALVADLKQLGGDRLQHKVQCVDMVDGCYNALYRLKLLPSSGSMGDLLYFSEIPSPVVDQYRDQFQRELALNPPSVIVLSNVWFTHHTASFDKLQQWPAFATYLDTQYDLAVTRNFPAEFGAAYRLYLRKGSNLPPPQAAN</sequence>
<dbReference type="Proteomes" id="UP000006056">
    <property type="component" value="Chromosome"/>
</dbReference>
<keyword evidence="1" id="KW-0812">Transmembrane</keyword>
<dbReference type="eggNOG" id="ENOG502ZQFS">
    <property type="taxonomic scope" value="Bacteria"/>
</dbReference>
<feature type="transmembrane region" description="Helical" evidence="1">
    <location>
        <begin position="112"/>
        <end position="132"/>
    </location>
</feature>
<feature type="transmembrane region" description="Helical" evidence="1">
    <location>
        <begin position="232"/>
        <end position="252"/>
    </location>
</feature>
<organism evidence="2 3">
    <name type="scientific">Terriglobus roseus (strain DSM 18391 / NRRL B-41598 / KBS 63)</name>
    <dbReference type="NCBI Taxonomy" id="926566"/>
    <lineage>
        <taxon>Bacteria</taxon>
        <taxon>Pseudomonadati</taxon>
        <taxon>Acidobacteriota</taxon>
        <taxon>Terriglobia</taxon>
        <taxon>Terriglobales</taxon>
        <taxon>Acidobacteriaceae</taxon>
        <taxon>Terriglobus</taxon>
    </lineage>
</organism>
<dbReference type="HOGENOM" id="CLU_524546_0_0_0"/>
<feature type="transmembrane region" description="Helical" evidence="1">
    <location>
        <begin position="315"/>
        <end position="330"/>
    </location>
</feature>
<dbReference type="EMBL" id="CP003379">
    <property type="protein sequence ID" value="AFL89739.1"/>
    <property type="molecule type" value="Genomic_DNA"/>
</dbReference>
<accession>I3ZKH1</accession>
<feature type="transmembrane region" description="Helical" evidence="1">
    <location>
        <begin position="195"/>
        <end position="220"/>
    </location>
</feature>
<keyword evidence="1" id="KW-0472">Membrane</keyword>
<proteinExistence type="predicted"/>